<dbReference type="Gene3D" id="2.60.40.790">
    <property type="match status" value="1"/>
</dbReference>
<name>A0ABD0KRN8_9CAEN</name>
<dbReference type="SUPFAM" id="SSF49764">
    <property type="entry name" value="HSP20-like chaperones"/>
    <property type="match status" value="1"/>
</dbReference>
<dbReference type="SUPFAM" id="SSF48452">
    <property type="entry name" value="TPR-like"/>
    <property type="match status" value="1"/>
</dbReference>
<reference evidence="6 7" key="1">
    <citation type="journal article" date="2023" name="Sci. Data">
        <title>Genome assembly of the Korean intertidal mud-creeper Batillaria attramentaria.</title>
        <authorList>
            <person name="Patra A.K."/>
            <person name="Ho P.T."/>
            <person name="Jun S."/>
            <person name="Lee S.J."/>
            <person name="Kim Y."/>
            <person name="Won Y.J."/>
        </authorList>
    </citation>
    <scope>NUCLEOTIDE SEQUENCE [LARGE SCALE GENOMIC DNA]</scope>
    <source>
        <strain evidence="6">Wonlab-2016</strain>
    </source>
</reference>
<dbReference type="GO" id="GO:0005737">
    <property type="term" value="C:cytoplasm"/>
    <property type="evidence" value="ECO:0007669"/>
    <property type="project" value="UniProtKB-ARBA"/>
</dbReference>
<evidence type="ECO:0000256" key="2">
    <source>
        <dbReference type="PROSITE-ProRule" id="PRU00339"/>
    </source>
</evidence>
<evidence type="ECO:0000313" key="6">
    <source>
        <dbReference type="EMBL" id="KAK7489869.1"/>
    </source>
</evidence>
<accession>A0ABD0KRN8</accession>
<comment type="similarity">
    <text evidence="1">Belongs to the SGT1 family.</text>
</comment>
<dbReference type="InterPro" id="IPR011990">
    <property type="entry name" value="TPR-like_helical_dom_sf"/>
</dbReference>
<dbReference type="PROSITE" id="PS51048">
    <property type="entry name" value="SGS"/>
    <property type="match status" value="1"/>
</dbReference>
<feature type="domain" description="CS" evidence="5">
    <location>
        <begin position="149"/>
        <end position="238"/>
    </location>
</feature>
<evidence type="ECO:0000259" key="5">
    <source>
        <dbReference type="PROSITE" id="PS51203"/>
    </source>
</evidence>
<sequence>MASELFNKANDEYISENYQRAVELYSEALTGDSSSEDILVNRAQAYLKLNQYQDAIADCDKALVQNSKNVKAYLRKGTALFNLGDYRKALDTFKEGAAVGDESSFKVWTEKCEAKLKDMEPKPAAAQNTGDSNPSQCTAAAPTPAPVAPGKRRYDWYQTSTHVIVAVLQKNIKKEDLVVNAEETSLKVHFKLPSGEDYNLDLHLAHLIVPEQTLTKVMTSKVEIKLKKAEGIQWTNLEGDGQKLMLKLPSVAATVPGEDVTKRYPTSSHHTRNWDQLEREVKEEEKNEKVEGDAALNKLFQQIYSDGSDEVKKAMMKSFSESGGTVLSTNWGEVGKSKVEVKPPDGMEFKKYEI</sequence>
<dbReference type="AlphaFoldDB" id="A0ABD0KRN8"/>
<dbReference type="InterPro" id="IPR008978">
    <property type="entry name" value="HSP20-like_chaperone"/>
</dbReference>
<dbReference type="FunFam" id="2.60.40.790:FF:000012">
    <property type="entry name" value="SGT1 homolog, MIS12 kinetochore complex assembly cochaperone"/>
    <property type="match status" value="1"/>
</dbReference>
<keyword evidence="7" id="KW-1185">Reference proteome</keyword>
<feature type="repeat" description="TPR" evidence="2">
    <location>
        <begin position="70"/>
        <end position="103"/>
    </location>
</feature>
<evidence type="ECO:0000259" key="4">
    <source>
        <dbReference type="PROSITE" id="PS51048"/>
    </source>
</evidence>
<keyword evidence="2" id="KW-0802">TPR repeat</keyword>
<dbReference type="InterPro" id="IPR044563">
    <property type="entry name" value="Sgt1-like"/>
</dbReference>
<gene>
    <name evidence="6" type="ORF">BaRGS_00018891</name>
</gene>
<feature type="domain" description="SGS" evidence="4">
    <location>
        <begin position="263"/>
        <end position="354"/>
    </location>
</feature>
<evidence type="ECO:0000256" key="1">
    <source>
        <dbReference type="ARBA" id="ARBA00008509"/>
    </source>
</evidence>
<dbReference type="Pfam" id="PF13181">
    <property type="entry name" value="TPR_8"/>
    <property type="match status" value="1"/>
</dbReference>
<feature type="compositionally biased region" description="Polar residues" evidence="3">
    <location>
        <begin position="126"/>
        <end position="137"/>
    </location>
</feature>
<feature type="region of interest" description="Disordered" evidence="3">
    <location>
        <begin position="119"/>
        <end position="146"/>
    </location>
</feature>
<dbReference type="Pfam" id="PF04969">
    <property type="entry name" value="CS"/>
    <property type="match status" value="1"/>
</dbReference>
<evidence type="ECO:0000256" key="3">
    <source>
        <dbReference type="SAM" id="MobiDB-lite"/>
    </source>
</evidence>
<dbReference type="InterPro" id="IPR019734">
    <property type="entry name" value="TPR_rpt"/>
</dbReference>
<dbReference type="PROSITE" id="PS50005">
    <property type="entry name" value="TPR"/>
    <property type="match status" value="1"/>
</dbReference>
<dbReference type="EMBL" id="JACVVK020000133">
    <property type="protein sequence ID" value="KAK7489869.1"/>
    <property type="molecule type" value="Genomic_DNA"/>
</dbReference>
<dbReference type="PROSITE" id="PS51203">
    <property type="entry name" value="CS"/>
    <property type="match status" value="1"/>
</dbReference>
<evidence type="ECO:0000313" key="7">
    <source>
        <dbReference type="Proteomes" id="UP001519460"/>
    </source>
</evidence>
<protein>
    <submittedName>
        <fullName evidence="6">Uncharacterized protein</fullName>
    </submittedName>
</protein>
<dbReference type="InterPro" id="IPR007052">
    <property type="entry name" value="CS_dom"/>
</dbReference>
<proteinExistence type="inferred from homology"/>
<dbReference type="InterPro" id="IPR007699">
    <property type="entry name" value="SGS_dom"/>
</dbReference>
<dbReference type="Pfam" id="PF00515">
    <property type="entry name" value="TPR_1"/>
    <property type="match status" value="1"/>
</dbReference>
<dbReference type="SMART" id="SM00028">
    <property type="entry name" value="TPR"/>
    <property type="match status" value="3"/>
</dbReference>
<dbReference type="Pfam" id="PF05002">
    <property type="entry name" value="SGS"/>
    <property type="match status" value="1"/>
</dbReference>
<dbReference type="Proteomes" id="UP001519460">
    <property type="component" value="Unassembled WGS sequence"/>
</dbReference>
<dbReference type="Gene3D" id="1.25.40.10">
    <property type="entry name" value="Tetratricopeptide repeat domain"/>
    <property type="match status" value="1"/>
</dbReference>
<organism evidence="6 7">
    <name type="scientific">Batillaria attramentaria</name>
    <dbReference type="NCBI Taxonomy" id="370345"/>
    <lineage>
        <taxon>Eukaryota</taxon>
        <taxon>Metazoa</taxon>
        <taxon>Spiralia</taxon>
        <taxon>Lophotrochozoa</taxon>
        <taxon>Mollusca</taxon>
        <taxon>Gastropoda</taxon>
        <taxon>Caenogastropoda</taxon>
        <taxon>Sorbeoconcha</taxon>
        <taxon>Cerithioidea</taxon>
        <taxon>Batillariidae</taxon>
        <taxon>Batillaria</taxon>
    </lineage>
</organism>
<comment type="caution">
    <text evidence="6">The sequence shown here is derived from an EMBL/GenBank/DDBJ whole genome shotgun (WGS) entry which is preliminary data.</text>
</comment>
<dbReference type="PANTHER" id="PTHR45862">
    <property type="entry name" value="PROTEIN SGT1 HOMOLOG"/>
    <property type="match status" value="1"/>
</dbReference>